<dbReference type="EMBL" id="JAATJN010000001">
    <property type="protein sequence ID" value="NJC58048.1"/>
    <property type="molecule type" value="Genomic_DNA"/>
</dbReference>
<dbReference type="Pfam" id="PF13193">
    <property type="entry name" value="AMP-binding_C"/>
    <property type="match status" value="1"/>
</dbReference>
<protein>
    <submittedName>
        <fullName evidence="6">Fatty-acyl-CoA synthase</fullName>
        <ecNumber evidence="6">6.2.1.-</ecNumber>
    </submittedName>
</protein>
<dbReference type="CDD" id="cd17631">
    <property type="entry name" value="FACL_FadD13-like"/>
    <property type="match status" value="1"/>
</dbReference>
<keyword evidence="7" id="KW-1185">Reference proteome</keyword>
<dbReference type="Pfam" id="PF00501">
    <property type="entry name" value="AMP-binding"/>
    <property type="match status" value="1"/>
</dbReference>
<dbReference type="InterPro" id="IPR025110">
    <property type="entry name" value="AMP-bd_C"/>
</dbReference>
<feature type="domain" description="AMP-dependent synthetase/ligase" evidence="4">
    <location>
        <begin position="13"/>
        <end position="360"/>
    </location>
</feature>
<dbReference type="Gene3D" id="3.40.50.12780">
    <property type="entry name" value="N-terminal domain of ligase-like"/>
    <property type="match status" value="1"/>
</dbReference>
<sequence>MTFTHPSLARLSERQATDYGEKTAITFAGIRYSYAQMHARTLACAADLRARGVRRGDRIAYLGPNHPATIVVLLACLRLGAIFIPLNWRLAPAELDYQLTLAEVTRLYVAPEMSETAAGLTADAGQETVRWEETTTSAPVSIVPAAEVDGDEPAFLLFTSGTTGRPKGAVLSHANLLWNSFNLLLNSDLTAADVTLVTAPLFHVIGLDQQVMTSYLRGGHMLIESKWDVDRAFDAIEHEGLTWMAGVTTMFADMLQSPRWNTADLSSLRFVNSGGAPIPVSLIEAFQAKDIMFCQGYGLTETSPGCTFLPAANALDKPGSAGRAVPFTEVEVRDASDNVCSAGVKGEIVVRGPNVTNGYWNNQAATDAAFSPGGWFHTGDIGYLDDDGFLFIVDRLKDMFISGGENVYPAEVESALFDHPAVAEAAVVAANDDRWGEVGHAFVILAASEAGADAAASPPTSEELREFLLTRLAKYKVPKYFDLVDELPRTGSGKVHKVSLRTTGGLGAHSTNTAPAPSKDNA</sequence>
<evidence type="ECO:0000313" key="7">
    <source>
        <dbReference type="Proteomes" id="UP000576792"/>
    </source>
</evidence>
<evidence type="ECO:0000313" key="6">
    <source>
        <dbReference type="EMBL" id="NJC58048.1"/>
    </source>
</evidence>
<dbReference type="PANTHER" id="PTHR43767">
    <property type="entry name" value="LONG-CHAIN-FATTY-ACID--COA LIGASE"/>
    <property type="match status" value="1"/>
</dbReference>
<gene>
    <name evidence="6" type="ORF">BKA07_003083</name>
</gene>
<comment type="similarity">
    <text evidence="1">Belongs to the ATP-dependent AMP-binding enzyme family.</text>
</comment>
<dbReference type="SUPFAM" id="SSF56801">
    <property type="entry name" value="Acetyl-CoA synthetase-like"/>
    <property type="match status" value="1"/>
</dbReference>
<evidence type="ECO:0000259" key="5">
    <source>
        <dbReference type="Pfam" id="PF13193"/>
    </source>
</evidence>
<evidence type="ECO:0000256" key="3">
    <source>
        <dbReference type="SAM" id="MobiDB-lite"/>
    </source>
</evidence>
<dbReference type="GO" id="GO:0016878">
    <property type="term" value="F:acid-thiol ligase activity"/>
    <property type="evidence" value="ECO:0007669"/>
    <property type="project" value="UniProtKB-ARBA"/>
</dbReference>
<dbReference type="InterPro" id="IPR045851">
    <property type="entry name" value="AMP-bd_C_sf"/>
</dbReference>
<comment type="caution">
    <text evidence="6">The sequence shown here is derived from an EMBL/GenBank/DDBJ whole genome shotgun (WGS) entry which is preliminary data.</text>
</comment>
<evidence type="ECO:0000256" key="1">
    <source>
        <dbReference type="ARBA" id="ARBA00006432"/>
    </source>
</evidence>
<dbReference type="FunFam" id="3.30.300.30:FF:000008">
    <property type="entry name" value="2,3-dihydroxybenzoate-AMP ligase"/>
    <property type="match status" value="1"/>
</dbReference>
<reference evidence="6 7" key="1">
    <citation type="submission" date="2020-03" db="EMBL/GenBank/DDBJ databases">
        <title>Sequencing the genomes of 1000 actinobacteria strains.</title>
        <authorList>
            <person name="Klenk H.-P."/>
        </authorList>
    </citation>
    <scope>NUCLEOTIDE SEQUENCE [LARGE SCALE GENOMIC DNA]</scope>
    <source>
        <strain evidence="6 7">DSM 18964</strain>
    </source>
</reference>
<dbReference type="Gene3D" id="3.30.300.30">
    <property type="match status" value="1"/>
</dbReference>
<accession>A0A846S4Z2</accession>
<dbReference type="InterPro" id="IPR020845">
    <property type="entry name" value="AMP-binding_CS"/>
</dbReference>
<dbReference type="EC" id="6.2.1.-" evidence="6"/>
<keyword evidence="2 6" id="KW-0436">Ligase</keyword>
<evidence type="ECO:0000256" key="2">
    <source>
        <dbReference type="ARBA" id="ARBA00022598"/>
    </source>
</evidence>
<proteinExistence type="inferred from homology"/>
<dbReference type="Proteomes" id="UP000576792">
    <property type="component" value="Unassembled WGS sequence"/>
</dbReference>
<dbReference type="AlphaFoldDB" id="A0A846S4Z2"/>
<dbReference type="PANTHER" id="PTHR43767:SF1">
    <property type="entry name" value="NONRIBOSOMAL PEPTIDE SYNTHASE PES1 (EUROFUNG)-RELATED"/>
    <property type="match status" value="1"/>
</dbReference>
<dbReference type="InterPro" id="IPR042099">
    <property type="entry name" value="ANL_N_sf"/>
</dbReference>
<feature type="region of interest" description="Disordered" evidence="3">
    <location>
        <begin position="494"/>
        <end position="522"/>
    </location>
</feature>
<dbReference type="InterPro" id="IPR050237">
    <property type="entry name" value="ATP-dep_AMP-bd_enzyme"/>
</dbReference>
<evidence type="ECO:0000259" key="4">
    <source>
        <dbReference type="Pfam" id="PF00501"/>
    </source>
</evidence>
<dbReference type="PROSITE" id="PS00455">
    <property type="entry name" value="AMP_BINDING"/>
    <property type="match status" value="1"/>
</dbReference>
<dbReference type="RefSeq" id="WP_209043994.1">
    <property type="nucleotide sequence ID" value="NZ_BAAAPQ010000041.1"/>
</dbReference>
<name>A0A846S4Z2_9MICO</name>
<organism evidence="6 7">
    <name type="scientific">Brevibacterium marinum</name>
    <dbReference type="NCBI Taxonomy" id="418643"/>
    <lineage>
        <taxon>Bacteria</taxon>
        <taxon>Bacillati</taxon>
        <taxon>Actinomycetota</taxon>
        <taxon>Actinomycetes</taxon>
        <taxon>Micrococcales</taxon>
        <taxon>Brevibacteriaceae</taxon>
        <taxon>Brevibacterium</taxon>
    </lineage>
</organism>
<dbReference type="InterPro" id="IPR000873">
    <property type="entry name" value="AMP-dep_synth/lig_dom"/>
</dbReference>
<feature type="domain" description="AMP-binding enzyme C-terminal" evidence="5">
    <location>
        <begin position="411"/>
        <end position="494"/>
    </location>
</feature>